<evidence type="ECO:0000259" key="4">
    <source>
        <dbReference type="Pfam" id="PF00107"/>
    </source>
</evidence>
<comment type="cofactor">
    <cofactor evidence="1">
        <name>Zn(2+)</name>
        <dbReference type="ChEBI" id="CHEBI:29105"/>
    </cofactor>
</comment>
<comment type="caution">
    <text evidence="6">The sequence shown here is derived from an EMBL/GenBank/DDBJ whole genome shotgun (WGS) entry which is preliminary data.</text>
</comment>
<dbReference type="Pfam" id="PF00107">
    <property type="entry name" value="ADH_zinc_N"/>
    <property type="match status" value="1"/>
</dbReference>
<dbReference type="InterPro" id="IPR013154">
    <property type="entry name" value="ADH-like_N"/>
</dbReference>
<name>A0A1A3CSK5_MYCAS</name>
<keyword evidence="2" id="KW-0479">Metal-binding</keyword>
<dbReference type="EMBL" id="LZKQ01000051">
    <property type="protein sequence ID" value="OBI89783.1"/>
    <property type="molecule type" value="Genomic_DNA"/>
</dbReference>
<dbReference type="Pfam" id="PF08240">
    <property type="entry name" value="ADH_N"/>
    <property type="match status" value="1"/>
</dbReference>
<dbReference type="RefSeq" id="WP_065119604.1">
    <property type="nucleotide sequence ID" value="NZ_LZKQ01000051.1"/>
</dbReference>
<dbReference type="Proteomes" id="UP000093795">
    <property type="component" value="Unassembled WGS sequence"/>
</dbReference>
<dbReference type="Gene3D" id="3.40.50.720">
    <property type="entry name" value="NAD(P)-binding Rossmann-like Domain"/>
    <property type="match status" value="1"/>
</dbReference>
<dbReference type="Gene3D" id="3.90.180.10">
    <property type="entry name" value="Medium-chain alcohol dehydrogenases, catalytic domain"/>
    <property type="match status" value="1"/>
</dbReference>
<gene>
    <name evidence="6" type="ORF">A9X01_13100</name>
</gene>
<evidence type="ECO:0000256" key="3">
    <source>
        <dbReference type="ARBA" id="ARBA00022833"/>
    </source>
</evidence>
<evidence type="ECO:0000256" key="1">
    <source>
        <dbReference type="ARBA" id="ARBA00001947"/>
    </source>
</evidence>
<feature type="domain" description="Alcohol dehydrogenase-like N-terminal" evidence="5">
    <location>
        <begin position="24"/>
        <end position="143"/>
    </location>
</feature>
<evidence type="ECO:0000313" key="6">
    <source>
        <dbReference type="EMBL" id="OBI89783.1"/>
    </source>
</evidence>
<accession>A0A1A3CSK5</accession>
<sequence length="341" mass="35869">MRQLQHTEPGRYEWREVADPTIEQPGQALVHPLAVACCDLDVAVSQGRLPLPPGYAVGHEGVAEVVAVGDGVTSVRVGDRVVVPFQINCGTCRECRRGVTGSCGSLPLLAMYGMGPIAGLDGGGFMSDLVSVPHADAMLIRVPDGVDPVAIASLSDNIPDGWRTVAPFADELAGLDAADRRVLVVGRLSIGLYATAFAAALGAQVDYVDTDPQRLSAAEKLGATVHDRPKPAKEWDPYPVTVNTSADPAALAATLGATWPDGVCTDTGIYYQPVELGLLPLYTRGVRFVTGRVNARAAIPPVLDLLAAGADLSPVLDRVVAWEDAPSVWPAMTGKTVYTRD</sequence>
<dbReference type="OrthoDB" id="241504at2"/>
<dbReference type="InterPro" id="IPR011032">
    <property type="entry name" value="GroES-like_sf"/>
</dbReference>
<dbReference type="eggNOG" id="COG1063">
    <property type="taxonomic scope" value="Bacteria"/>
</dbReference>
<keyword evidence="3" id="KW-0862">Zinc</keyword>
<dbReference type="InterPro" id="IPR013149">
    <property type="entry name" value="ADH-like_C"/>
</dbReference>
<evidence type="ECO:0000256" key="2">
    <source>
        <dbReference type="ARBA" id="ARBA00022723"/>
    </source>
</evidence>
<evidence type="ECO:0000313" key="7">
    <source>
        <dbReference type="Proteomes" id="UP000093795"/>
    </source>
</evidence>
<proteinExistence type="predicted"/>
<dbReference type="GO" id="GO:0046872">
    <property type="term" value="F:metal ion binding"/>
    <property type="evidence" value="ECO:0007669"/>
    <property type="project" value="UniProtKB-KW"/>
</dbReference>
<feature type="domain" description="Alcohol dehydrogenase-like C-terminal" evidence="4">
    <location>
        <begin position="190"/>
        <end position="307"/>
    </location>
</feature>
<dbReference type="PANTHER" id="PTHR42813">
    <property type="entry name" value="ZINC-TYPE ALCOHOL DEHYDROGENASE-LIKE"/>
    <property type="match status" value="1"/>
</dbReference>
<reference evidence="6 7" key="1">
    <citation type="submission" date="2016-06" db="EMBL/GenBank/DDBJ databases">
        <authorList>
            <person name="Kjaerup R.B."/>
            <person name="Dalgaard T.S."/>
            <person name="Juul-Madsen H.R."/>
        </authorList>
    </citation>
    <scope>NUCLEOTIDE SEQUENCE [LARGE SCALE GENOMIC DNA]</scope>
    <source>
        <strain evidence="6 7">1081914.2</strain>
    </source>
</reference>
<dbReference type="SUPFAM" id="SSF51735">
    <property type="entry name" value="NAD(P)-binding Rossmann-fold domains"/>
    <property type="match status" value="1"/>
</dbReference>
<evidence type="ECO:0000259" key="5">
    <source>
        <dbReference type="Pfam" id="PF08240"/>
    </source>
</evidence>
<dbReference type="SUPFAM" id="SSF50129">
    <property type="entry name" value="GroES-like"/>
    <property type="match status" value="1"/>
</dbReference>
<protein>
    <submittedName>
        <fullName evidence="6">Alcohol dehydrogenase</fullName>
    </submittedName>
</protein>
<dbReference type="PANTHER" id="PTHR42813:SF7">
    <property type="entry name" value="ALCOHOL DEHYDROGENASE (ZN-DEPENDENT)-RELATED"/>
    <property type="match status" value="1"/>
</dbReference>
<dbReference type="AlphaFoldDB" id="A0A1A3CSK5"/>
<organism evidence="6 7">
    <name type="scientific">Mycobacterium asiaticum</name>
    <dbReference type="NCBI Taxonomy" id="1790"/>
    <lineage>
        <taxon>Bacteria</taxon>
        <taxon>Bacillati</taxon>
        <taxon>Actinomycetota</taxon>
        <taxon>Actinomycetes</taxon>
        <taxon>Mycobacteriales</taxon>
        <taxon>Mycobacteriaceae</taxon>
        <taxon>Mycobacterium</taxon>
    </lineage>
</organism>
<dbReference type="STRING" id="1790.A5645_23095"/>
<dbReference type="InterPro" id="IPR036291">
    <property type="entry name" value="NAD(P)-bd_dom_sf"/>
</dbReference>